<evidence type="ECO:0000313" key="2">
    <source>
        <dbReference type="EMBL" id="RDW58115.1"/>
    </source>
</evidence>
<dbReference type="InterPro" id="IPR011990">
    <property type="entry name" value="TPR-like_helical_dom_sf"/>
</dbReference>
<dbReference type="PANTHER" id="PTHR46082:SF6">
    <property type="entry name" value="AAA+ ATPASE DOMAIN-CONTAINING PROTEIN-RELATED"/>
    <property type="match status" value="1"/>
</dbReference>
<accession>A0A3D8Q8F1</accession>
<dbReference type="Proteomes" id="UP000256645">
    <property type="component" value="Unassembled WGS sequence"/>
</dbReference>
<reference evidence="2 3" key="1">
    <citation type="journal article" date="2018" name="IMA Fungus">
        <title>IMA Genome-F 9: Draft genome sequence of Annulohypoxylon stygium, Aspergillus mulundensis, Berkeleyomyces basicola (syn. Thielaviopsis basicola), Ceratocystis smalleyi, two Cercospora beticola strains, Coleophoma cylindrospora, Fusarium fracticaudum, Phialophora cf. hyalina, and Morchella septimelata.</title>
        <authorList>
            <person name="Wingfield B.D."/>
            <person name="Bills G.F."/>
            <person name="Dong Y."/>
            <person name="Huang W."/>
            <person name="Nel W.J."/>
            <person name="Swalarsk-Parry B.S."/>
            <person name="Vaghefi N."/>
            <person name="Wilken P.M."/>
            <person name="An Z."/>
            <person name="de Beer Z.W."/>
            <person name="De Vos L."/>
            <person name="Chen L."/>
            <person name="Duong T.A."/>
            <person name="Gao Y."/>
            <person name="Hammerbacher A."/>
            <person name="Kikkert J.R."/>
            <person name="Li Y."/>
            <person name="Li H."/>
            <person name="Li K."/>
            <person name="Li Q."/>
            <person name="Liu X."/>
            <person name="Ma X."/>
            <person name="Naidoo K."/>
            <person name="Pethybridge S.J."/>
            <person name="Sun J."/>
            <person name="Steenkamp E.T."/>
            <person name="van der Nest M.A."/>
            <person name="van Wyk S."/>
            <person name="Wingfield M.J."/>
            <person name="Xiong C."/>
            <person name="Yue Q."/>
            <person name="Zhang X."/>
        </authorList>
    </citation>
    <scope>NUCLEOTIDE SEQUENCE [LARGE SCALE GENOMIC DNA]</scope>
    <source>
        <strain evidence="2 3">BP6252</strain>
    </source>
</reference>
<proteinExistence type="predicted"/>
<evidence type="ECO:0000313" key="3">
    <source>
        <dbReference type="Proteomes" id="UP000256645"/>
    </source>
</evidence>
<feature type="compositionally biased region" description="Low complexity" evidence="1">
    <location>
        <begin position="778"/>
        <end position="788"/>
    </location>
</feature>
<dbReference type="PANTHER" id="PTHR46082">
    <property type="entry name" value="ATP/GTP-BINDING PROTEIN-RELATED"/>
    <property type="match status" value="1"/>
</dbReference>
<evidence type="ECO:0000256" key="1">
    <source>
        <dbReference type="SAM" id="MobiDB-lite"/>
    </source>
</evidence>
<evidence type="ECO:0008006" key="4">
    <source>
        <dbReference type="Google" id="ProtNLM"/>
    </source>
</evidence>
<dbReference type="OrthoDB" id="3555571at2759"/>
<feature type="region of interest" description="Disordered" evidence="1">
    <location>
        <begin position="771"/>
        <end position="812"/>
    </location>
</feature>
<dbReference type="SUPFAM" id="SSF48452">
    <property type="entry name" value="TPR-like"/>
    <property type="match status" value="2"/>
</dbReference>
<dbReference type="Pfam" id="PF13374">
    <property type="entry name" value="TPR_10"/>
    <property type="match status" value="2"/>
</dbReference>
<dbReference type="EMBL" id="PDLM01000018">
    <property type="protein sequence ID" value="RDW58115.1"/>
    <property type="molecule type" value="Genomic_DNA"/>
</dbReference>
<protein>
    <recommendedName>
        <fullName evidence="4">Fungal N-terminal domain-containing protein</fullName>
    </recommendedName>
</protein>
<dbReference type="Gene3D" id="1.25.40.10">
    <property type="entry name" value="Tetratricopeptide repeat domain"/>
    <property type="match status" value="3"/>
</dbReference>
<name>A0A3D8Q8F1_9HELO</name>
<keyword evidence="3" id="KW-1185">Reference proteome</keyword>
<sequence>MADLALAIAGVVSSGIALTNVISSFCQSAYKAPQEVHEIESDLKLLHSVLLQVEEVFGNPENVCSKRAERDLHSILDRCRQIFSDVQNLLAPYQKSDGTFTAGIGERLKWHFKKEDVRKLSERMEKVKSTLHCMIAIINLGYSLSKQPEGHDVGKPVPPTLGQSLHIASEIVVGQQASLINSQLEGIQHLEASVDDTEHRPASERVSAWLADLTGLPDEEGNDRSTIHCKNSTLTLSPSQRSVTREATSDIEMLLERWTTLSESRSGASPSAVGAARKASRTPNPNDLKQGYIASRRLGDYAFGKTERSRKHPEAGESSSMSLSVRQISPTILKYNDGSSKTISSPTNMLQPILKSPYDADDNDTIRALDRIASGPKVKISERVTKIPDDGDASWIVQSWLAQSETSKSSEEDMGHGFDAQSLFSQASILNSSTSDASSVISSIPYSLDSSDPTRVYKLFRLGNKRFRLKKWFEAAALYRQAYAIKRDGGNQDDQEALEIRFKIGAVFGELNKYQSAERILEGVLIKQKELLGLDHAQTLTTQHYYGRVLLRQSRWQDAYIIYEPLWQLRKEFLNDDSTANLAIRTGHELGQTLNEVGKFNEAAEILQIIHQTAKTTFGKIDKITLSSAVELGKALRCTDRKQDAQVLLDETYKLSQHSCTKNDRLSVKCTHELAMLLCEKHEFEEAERYSRAAWESRTAARGSMDIATLESAECLSKALCGLGRLEEGLELMEEVYHHSIVRLGKEHPRSLIIGRDLGQLLLKRLSDISETDTSSPESLSAAASQLLAEEEQLSRHPRTQQRPGQKGASRRIEWYMTERYPPLKSVLQRSPASESPRREKPEKFNGELSLHPEVLEAAANEDRVLQGLYEAFFSKFSFLHNSSFVSSHGEKLESVGGESASQLAVFEVVAREDPVVQGLAKAFLVLSSVFKAFESRLNTATDSTLDAFQFAESLGPQLLKLIEELEKPGRKTCPERNVIDGVKLTLAKSEKKHASNIYKLVYNGQKSKLGAESETVLQSGHEYARLCIQINSFVEAEAVSREVWVRRQRVLGLSSPDTLESGFQLGQIYFNTGKYDAALSLHESVYTLRRDIFGLRSEHTIRSAEVYGQILMCKKSTNTQIEHGLALLYQTLEIRKDMFGITTDTVMSAFRLATISAISGKFAPSGEMFMWVFEVGVDAISIPGDSYYWHLKLVAGFAAAGMAFLDKNNIKGNQLLDQVAKSTAKLHGVESRETQLIAFIQAFVLFLQRKGRKCKAILRRIFEMRKSSLGSKHPATKAAGIVLAMAVLLECLLSNSRIDRELDEINDWLLDCETGAQEWTFVMRFCGYGAVICTHLGLDSIRKMMLGWLYRTQKRRSGLLSIPTLTTLVLSHGLTLYTIHRRKSKKILPKEGTSRDPRIFARKLWPAAIQATTDLLAGVNQMPFFAETLPRFLENSTTWKSFAPTQFTAHFIYMFAPVYQQMAPSNIGSRIWTIATESSDTLTIGQNDQHKSSAASSIDFADLDGRASEHLSSLGNSLLNLTLTASVSDLGEAQAEIESLQDELVGEFVTEDGIAAAEGNIETLRREMEG</sequence>
<dbReference type="InterPro" id="IPR053137">
    <property type="entry name" value="NLR-like"/>
</dbReference>
<organism evidence="2 3">
    <name type="scientific">Coleophoma cylindrospora</name>
    <dbReference type="NCBI Taxonomy" id="1849047"/>
    <lineage>
        <taxon>Eukaryota</taxon>
        <taxon>Fungi</taxon>
        <taxon>Dikarya</taxon>
        <taxon>Ascomycota</taxon>
        <taxon>Pezizomycotina</taxon>
        <taxon>Leotiomycetes</taxon>
        <taxon>Helotiales</taxon>
        <taxon>Dermateaceae</taxon>
        <taxon>Coleophoma</taxon>
    </lineage>
</organism>
<feature type="region of interest" description="Disordered" evidence="1">
    <location>
        <begin position="262"/>
        <end position="290"/>
    </location>
</feature>
<comment type="caution">
    <text evidence="2">The sequence shown here is derived from an EMBL/GenBank/DDBJ whole genome shotgun (WGS) entry which is preliminary data.</text>
</comment>
<gene>
    <name evidence="2" type="ORF">BP6252_13526</name>
</gene>